<proteinExistence type="predicted"/>
<feature type="transmembrane region" description="Helical" evidence="2">
    <location>
        <begin position="357"/>
        <end position="379"/>
    </location>
</feature>
<keyword evidence="2" id="KW-0472">Membrane</keyword>
<accession>A0A8T2INF4</accession>
<feature type="transmembrane region" description="Helical" evidence="2">
    <location>
        <begin position="497"/>
        <end position="520"/>
    </location>
</feature>
<feature type="compositionally biased region" description="Basic and acidic residues" evidence="1">
    <location>
        <begin position="39"/>
        <end position="53"/>
    </location>
</feature>
<feature type="transmembrane region" description="Helical" evidence="2">
    <location>
        <begin position="444"/>
        <end position="462"/>
    </location>
</feature>
<feature type="transmembrane region" description="Helical" evidence="2">
    <location>
        <begin position="469"/>
        <end position="491"/>
    </location>
</feature>
<feature type="region of interest" description="Disordered" evidence="1">
    <location>
        <begin position="1"/>
        <end position="158"/>
    </location>
</feature>
<dbReference type="Proteomes" id="UP000812440">
    <property type="component" value="Unassembled WGS sequence"/>
</dbReference>
<keyword evidence="4" id="KW-1185">Reference proteome</keyword>
<keyword evidence="2" id="KW-1133">Transmembrane helix</keyword>
<dbReference type="PANTHER" id="PTHR31004">
    <property type="entry name" value="TRANSMEMBRANE PROTEIN 79"/>
    <property type="match status" value="1"/>
</dbReference>
<reference evidence="3" key="1">
    <citation type="thesis" date="2020" institute="ProQuest LLC" country="789 East Eisenhower Parkway, Ann Arbor, MI, USA">
        <title>Comparative Genomics and Chromosome Evolution.</title>
        <authorList>
            <person name="Mudd A.B."/>
        </authorList>
    </citation>
    <scope>NUCLEOTIDE SEQUENCE</scope>
    <source>
        <strain evidence="3">Female2</strain>
        <tissue evidence="3">Blood</tissue>
    </source>
</reference>
<sequence>MVAPDSSEKPGNVDNGILTSPGSLPGLMEEPNMNLSPLKSEEPQDHELDKDQIPGKNLPPETPEEAKKPKSVGFCEVDLDFSATPLEYNGRTTEGGSEGSVDMDDLELLKKTQTQGTAEKPLEDAKNPLEDAKNPLEDAKNPLEDAEEDSCCTADELGHNDETSTFIERRKHSIPTCLCKECVENLLNAQEKQKEEPGKNNGHYLSPDSTSLNSNLDRSRSGSERSKRSLSNGDDTVCRYEDTQVTLPYPDYGKPPDHITRLSNAGLFEPCEDQIKKTEAKDQEAIEFQMVNTAFFIQHESPGRHLENSRKLLLETRENMDIEKGEVDVEPLLRGHRYREPDDEPRCCKCSTGHAKIVGSFITSLLVFPIFLYLTYTFLPFDAPLMPDITNRLVYTIRCGAFALVPIVLGVIIHGVSRLCASSFDPFKPKVREVIIHRRFVKQSTFLFVLYFFNLAVLATYLPQDYLKIIPLLTCLFALSQLIYWLSFAVGRSFRGFGYGLAFLPLVSMLGCNLCFMFLLEPEKMVYLGSPDTSKADPKVRTWG</sequence>
<dbReference type="GO" id="GO:0032588">
    <property type="term" value="C:trans-Golgi network membrane"/>
    <property type="evidence" value="ECO:0007669"/>
    <property type="project" value="TreeGrafter"/>
</dbReference>
<name>A0A8T2INF4_9PIPI</name>
<dbReference type="OrthoDB" id="8887147at2759"/>
<evidence type="ECO:0008006" key="5">
    <source>
        <dbReference type="Google" id="ProtNLM"/>
    </source>
</evidence>
<evidence type="ECO:0000256" key="1">
    <source>
        <dbReference type="SAM" id="MobiDB-lite"/>
    </source>
</evidence>
<feature type="compositionally biased region" description="Polar residues" evidence="1">
    <location>
        <begin position="207"/>
        <end position="216"/>
    </location>
</feature>
<dbReference type="PANTHER" id="PTHR31004:SF1">
    <property type="entry name" value="TRANSMEMBRANE PROTEIN 79"/>
    <property type="match status" value="1"/>
</dbReference>
<protein>
    <recommendedName>
        <fullName evidence="5">Transmembrane protein 79</fullName>
    </recommendedName>
</protein>
<comment type="caution">
    <text evidence="3">The sequence shown here is derived from an EMBL/GenBank/DDBJ whole genome shotgun (WGS) entry which is preliminary data.</text>
</comment>
<feature type="region of interest" description="Disordered" evidence="1">
    <location>
        <begin position="193"/>
        <end position="241"/>
    </location>
</feature>
<feature type="compositionally biased region" description="Basic and acidic residues" evidence="1">
    <location>
        <begin position="217"/>
        <end position="227"/>
    </location>
</feature>
<dbReference type="GO" id="GO:0045055">
    <property type="term" value="P:regulated exocytosis"/>
    <property type="evidence" value="ECO:0007669"/>
    <property type="project" value="TreeGrafter"/>
</dbReference>
<feature type="compositionally biased region" description="Basic and acidic residues" evidence="1">
    <location>
        <begin position="120"/>
        <end position="143"/>
    </location>
</feature>
<evidence type="ECO:0000313" key="4">
    <source>
        <dbReference type="Proteomes" id="UP000812440"/>
    </source>
</evidence>
<evidence type="ECO:0000256" key="2">
    <source>
        <dbReference type="SAM" id="Phobius"/>
    </source>
</evidence>
<dbReference type="AlphaFoldDB" id="A0A8T2INF4"/>
<dbReference type="GO" id="GO:0005765">
    <property type="term" value="C:lysosomal membrane"/>
    <property type="evidence" value="ECO:0007669"/>
    <property type="project" value="TreeGrafter"/>
</dbReference>
<organism evidence="3 4">
    <name type="scientific">Hymenochirus boettgeri</name>
    <name type="common">Congo dwarf clawed frog</name>
    <dbReference type="NCBI Taxonomy" id="247094"/>
    <lineage>
        <taxon>Eukaryota</taxon>
        <taxon>Metazoa</taxon>
        <taxon>Chordata</taxon>
        <taxon>Craniata</taxon>
        <taxon>Vertebrata</taxon>
        <taxon>Euteleostomi</taxon>
        <taxon>Amphibia</taxon>
        <taxon>Batrachia</taxon>
        <taxon>Anura</taxon>
        <taxon>Pipoidea</taxon>
        <taxon>Pipidae</taxon>
        <taxon>Pipinae</taxon>
        <taxon>Hymenochirus</taxon>
    </lineage>
</organism>
<dbReference type="EMBL" id="JAACNH010000013">
    <property type="protein sequence ID" value="KAG8432061.1"/>
    <property type="molecule type" value="Genomic_DNA"/>
</dbReference>
<gene>
    <name evidence="3" type="ORF">GDO86_019525</name>
</gene>
<feature type="transmembrane region" description="Helical" evidence="2">
    <location>
        <begin position="400"/>
        <end position="424"/>
    </location>
</feature>
<evidence type="ECO:0000313" key="3">
    <source>
        <dbReference type="EMBL" id="KAG8432061.1"/>
    </source>
</evidence>
<keyword evidence="2" id="KW-0812">Transmembrane</keyword>